<evidence type="ECO:0000313" key="4">
    <source>
        <dbReference type="Proteomes" id="UP000610846"/>
    </source>
</evidence>
<dbReference type="SUPFAM" id="SSF54909">
    <property type="entry name" value="Dimeric alpha+beta barrel"/>
    <property type="match status" value="1"/>
</dbReference>
<evidence type="ECO:0000313" key="3">
    <source>
        <dbReference type="EMBL" id="MBD8077717.1"/>
    </source>
</evidence>
<name>A0A927G6B9_9MICO</name>
<dbReference type="Gene3D" id="3.30.70.1060">
    <property type="entry name" value="Dimeric alpha+beta barrel"/>
    <property type="match status" value="1"/>
</dbReference>
<comment type="similarity">
    <text evidence="1">Belongs to the YciI family.</text>
</comment>
<dbReference type="InterPro" id="IPR011008">
    <property type="entry name" value="Dimeric_a/b-barrel"/>
</dbReference>
<comment type="caution">
    <text evidence="3">The sequence shown here is derived from an EMBL/GenBank/DDBJ whole genome shotgun (WGS) entry which is preliminary data.</text>
</comment>
<reference evidence="3" key="1">
    <citation type="journal article" date="2018" name="Curr. Microbiol.">
        <title>Cellulosimicrobium arenosum sp. nov., Isolated from Marine Sediment Sand.</title>
        <authorList>
            <person name="Oh M."/>
            <person name="Kim J.H."/>
            <person name="Yoon J.H."/>
            <person name="Schumann P."/>
            <person name="Kim W."/>
        </authorList>
    </citation>
    <scope>NUCLEOTIDE SEQUENCE</scope>
    <source>
        <strain evidence="3">KCTC 49039</strain>
    </source>
</reference>
<reference evidence="3" key="2">
    <citation type="submission" date="2020-09" db="EMBL/GenBank/DDBJ databases">
        <authorList>
            <person name="Yu Y."/>
        </authorList>
    </citation>
    <scope>NUCLEOTIDE SEQUENCE</scope>
    <source>
        <strain evidence="3">KCTC 49039</strain>
    </source>
</reference>
<feature type="domain" description="YCII-related" evidence="2">
    <location>
        <begin position="12"/>
        <end position="89"/>
    </location>
</feature>
<keyword evidence="4" id="KW-1185">Reference proteome</keyword>
<dbReference type="EMBL" id="JACYHB010000001">
    <property type="protein sequence ID" value="MBD8077717.1"/>
    <property type="molecule type" value="Genomic_DNA"/>
</dbReference>
<organism evidence="3 4">
    <name type="scientific">Cellulosimicrobium arenosum</name>
    <dbReference type="NCBI Taxonomy" id="2708133"/>
    <lineage>
        <taxon>Bacteria</taxon>
        <taxon>Bacillati</taxon>
        <taxon>Actinomycetota</taxon>
        <taxon>Actinomycetes</taxon>
        <taxon>Micrococcales</taxon>
        <taxon>Promicromonosporaceae</taxon>
        <taxon>Cellulosimicrobium</taxon>
    </lineage>
</organism>
<evidence type="ECO:0000256" key="1">
    <source>
        <dbReference type="ARBA" id="ARBA00007689"/>
    </source>
</evidence>
<sequence>MPIHAVTYLYVDDPAALDARRPEHREFLRTLHGQRSLLASGPLPAHEDTGAGALLVLEGPSATAVAEILDADPFVRAGLVAERRVRPWSPVIGDWADRV</sequence>
<dbReference type="Pfam" id="PF03795">
    <property type="entry name" value="YCII"/>
    <property type="match status" value="1"/>
</dbReference>
<dbReference type="AlphaFoldDB" id="A0A927G6B9"/>
<dbReference type="InterPro" id="IPR005545">
    <property type="entry name" value="YCII"/>
</dbReference>
<evidence type="ECO:0000259" key="2">
    <source>
        <dbReference type="Pfam" id="PF03795"/>
    </source>
</evidence>
<gene>
    <name evidence="3" type="ORF">IF651_01405</name>
</gene>
<dbReference type="RefSeq" id="WP_191827282.1">
    <property type="nucleotide sequence ID" value="NZ_JACYHB010000001.1"/>
</dbReference>
<protein>
    <recommendedName>
        <fullName evidence="2">YCII-related domain-containing protein</fullName>
    </recommendedName>
</protein>
<accession>A0A927G6B9</accession>
<dbReference type="Proteomes" id="UP000610846">
    <property type="component" value="Unassembled WGS sequence"/>
</dbReference>
<proteinExistence type="inferred from homology"/>